<reference evidence="4" key="2">
    <citation type="journal article" date="2021" name="J Anim Sci Technol">
        <title>Complete genome sequence of Paenibacillus konkukensis sp. nov. SK3146 as a potential probiotic strain.</title>
        <authorList>
            <person name="Jung H.I."/>
            <person name="Park S."/>
            <person name="Niu K.M."/>
            <person name="Lee S.W."/>
            <person name="Kothari D."/>
            <person name="Yi K.J."/>
            <person name="Kim S.K."/>
        </authorList>
    </citation>
    <scope>NUCLEOTIDE SEQUENCE</scope>
    <source>
        <strain evidence="4">SK3146</strain>
    </source>
</reference>
<evidence type="ECO:0000313" key="4">
    <source>
        <dbReference type="EMBL" id="UQZ86488.1"/>
    </source>
</evidence>
<dbReference type="PANTHER" id="PTHR42709:SF9">
    <property type="entry name" value="ALKALINE PHOSPHATASE LIKE PROTEIN"/>
    <property type="match status" value="1"/>
</dbReference>
<dbReference type="Proteomes" id="UP001057134">
    <property type="component" value="Chromosome"/>
</dbReference>
<comment type="similarity">
    <text evidence="1">Belongs to the DedA family.</text>
</comment>
<feature type="transmembrane region" description="Helical" evidence="2">
    <location>
        <begin position="12"/>
        <end position="31"/>
    </location>
</feature>
<name>A0ABY4RY72_9BACL</name>
<keyword evidence="2" id="KW-0472">Membrane</keyword>
<feature type="domain" description="VTT" evidence="3">
    <location>
        <begin position="31"/>
        <end position="156"/>
    </location>
</feature>
<proteinExistence type="inferred from homology"/>
<keyword evidence="2" id="KW-0812">Transmembrane</keyword>
<dbReference type="EMBL" id="CP027059">
    <property type="protein sequence ID" value="UQZ86488.1"/>
    <property type="molecule type" value="Genomic_DNA"/>
</dbReference>
<keyword evidence="5" id="KW-1185">Reference proteome</keyword>
<feature type="transmembrane region" description="Helical" evidence="2">
    <location>
        <begin position="136"/>
        <end position="159"/>
    </location>
</feature>
<protein>
    <submittedName>
        <fullName evidence="4">Inner membrane protein YghB</fullName>
    </submittedName>
</protein>
<feature type="transmembrane region" description="Helical" evidence="2">
    <location>
        <begin position="51"/>
        <end position="72"/>
    </location>
</feature>
<organism evidence="4 5">
    <name type="scientific">Paenibacillus konkukensis</name>
    <dbReference type="NCBI Taxonomy" id="2020716"/>
    <lineage>
        <taxon>Bacteria</taxon>
        <taxon>Bacillati</taxon>
        <taxon>Bacillota</taxon>
        <taxon>Bacilli</taxon>
        <taxon>Bacillales</taxon>
        <taxon>Paenibacillaceae</taxon>
        <taxon>Paenibacillus</taxon>
    </lineage>
</organism>
<accession>A0ABY4RY72</accession>
<evidence type="ECO:0000259" key="3">
    <source>
        <dbReference type="Pfam" id="PF09335"/>
    </source>
</evidence>
<evidence type="ECO:0000256" key="1">
    <source>
        <dbReference type="ARBA" id="ARBA00010792"/>
    </source>
</evidence>
<dbReference type="InterPro" id="IPR032816">
    <property type="entry name" value="VTT_dom"/>
</dbReference>
<evidence type="ECO:0000313" key="5">
    <source>
        <dbReference type="Proteomes" id="UP001057134"/>
    </source>
</evidence>
<reference evidence="4" key="1">
    <citation type="submission" date="2018-02" db="EMBL/GenBank/DDBJ databases">
        <authorList>
            <person name="Kim S.-K."/>
            <person name="Jung H.-I."/>
            <person name="Lee S.-W."/>
        </authorList>
    </citation>
    <scope>NUCLEOTIDE SEQUENCE</scope>
    <source>
        <strain evidence="4">SK3146</strain>
    </source>
</reference>
<dbReference type="InterPro" id="IPR051311">
    <property type="entry name" value="DedA_domain"/>
</dbReference>
<keyword evidence="2" id="KW-1133">Transmembrane helix</keyword>
<evidence type="ECO:0000256" key="2">
    <source>
        <dbReference type="SAM" id="Phobius"/>
    </source>
</evidence>
<dbReference type="Pfam" id="PF09335">
    <property type="entry name" value="VTT_dom"/>
    <property type="match status" value="1"/>
</dbReference>
<gene>
    <name evidence="4" type="primary">yghB</name>
    <name evidence="4" type="ORF">SK3146_05781</name>
</gene>
<sequence>MSYDSLLSMIGQFGYAALFFALWLGIVGMPIPDEVIVMTGGAATASGLLHVIPAFALTYLGVISGLSLGYFLGRFVGSPVIEKLKRKKKMDKYLSMSESLIEKYGSMALVISYFFPVVRHVTPYIVGINKMTFRRYALISYSTGLVWTLIFFVAGRLAGDHVEEAGKLIHLYGLRLLWVPAALVMIWAVYRLVFSKRSLGGE</sequence>
<dbReference type="PANTHER" id="PTHR42709">
    <property type="entry name" value="ALKALINE PHOSPHATASE LIKE PROTEIN"/>
    <property type="match status" value="1"/>
</dbReference>
<feature type="transmembrane region" description="Helical" evidence="2">
    <location>
        <begin position="171"/>
        <end position="190"/>
    </location>
</feature>
<dbReference type="RefSeq" id="WP_249862019.1">
    <property type="nucleotide sequence ID" value="NZ_CP027059.1"/>
</dbReference>